<feature type="binding site" evidence="10">
    <location>
        <position position="253"/>
    </location>
    <ligand>
        <name>a divalent metal cation</name>
        <dbReference type="ChEBI" id="CHEBI:60240"/>
    </ligand>
</feature>
<evidence type="ECO:0000256" key="4">
    <source>
        <dbReference type="ARBA" id="ARBA00022679"/>
    </source>
</evidence>
<dbReference type="CDD" id="cd02516">
    <property type="entry name" value="CDP-ME_synthetase"/>
    <property type="match status" value="1"/>
</dbReference>
<dbReference type="GO" id="GO:0046872">
    <property type="term" value="F:metal ion binding"/>
    <property type="evidence" value="ECO:0007669"/>
    <property type="project" value="UniProtKB-KW"/>
</dbReference>
<dbReference type="RefSeq" id="WP_013327325.1">
    <property type="nucleotide sequence ID" value="NC_014506.1"/>
</dbReference>
<feature type="site" description="Transition state stabilizer" evidence="10">
    <location>
        <position position="344"/>
    </location>
</feature>
<feature type="binding site" evidence="10">
    <location>
        <position position="353"/>
    </location>
    <ligand>
        <name>4-CDP-2-C-methyl-D-erythritol 2-phosphate</name>
        <dbReference type="ChEBI" id="CHEBI:57919"/>
    </ligand>
</feature>
<gene>
    <name evidence="10" type="primary">ispDF</name>
    <name evidence="12" type="ordered locus">Saut_1525</name>
</gene>
<dbReference type="PANTHER" id="PTHR43181">
    <property type="entry name" value="2-C-METHYL-D-ERYTHRITOL 2,4-CYCLODIPHOSPHATE SYNTHASE, CHLOROPLASTIC"/>
    <property type="match status" value="1"/>
</dbReference>
<dbReference type="EC" id="4.6.1.12" evidence="10"/>
<dbReference type="EC" id="2.7.7.60" evidence="10"/>
<evidence type="ECO:0000313" key="13">
    <source>
        <dbReference type="Proteomes" id="UP000007803"/>
    </source>
</evidence>
<proteinExistence type="inferred from homology"/>
<dbReference type="HOGENOM" id="CLU_042800_2_6_7"/>
<keyword evidence="7 10" id="KW-0414">Isoprene biosynthesis</keyword>
<feature type="binding site" evidence="10">
    <location>
        <begin position="219"/>
        <end position="221"/>
    </location>
    <ligand>
        <name>4-CDP-2-C-methyl-D-erythritol 2-phosphate</name>
        <dbReference type="ChEBI" id="CHEBI:57919"/>
    </ligand>
</feature>
<dbReference type="InterPro" id="IPR001228">
    <property type="entry name" value="IspD"/>
</dbReference>
<reference evidence="13" key="1">
    <citation type="journal article" date="2010" name="Stand. Genomic Sci.">
        <title>Complete genome sequence of Sulfurimonas autotrophica type strain (OK10).</title>
        <authorList>
            <person name="Sikorski J."/>
            <person name="Munk C."/>
            <person name="Lapidus A."/>
            <person name="Djao O."/>
            <person name="Lucas S."/>
            <person name="Glavina Del Rio T."/>
            <person name="Nolan M."/>
            <person name="Tice H."/>
            <person name="Han C."/>
            <person name="Cheng J."/>
            <person name="Tapia R."/>
            <person name="Goodwin L."/>
            <person name="Pitluck S."/>
            <person name="Liolios K."/>
            <person name="Ivanova N."/>
            <person name="Mavromatis K."/>
            <person name="Mikhailova N."/>
            <person name="Pati A."/>
            <person name="Sims D."/>
            <person name="Meincke L."/>
            <person name="Brettin T."/>
            <person name="Detter J."/>
            <person name="Chen A."/>
            <person name="Palaniappan K."/>
            <person name="Land M."/>
            <person name="Hauser L."/>
            <person name="Chang Y."/>
            <person name="Jeffries C."/>
            <person name="Rohde M."/>
            <person name="Lang E."/>
            <person name="Spring S."/>
            <person name="Goker M."/>
            <person name="Woyke T."/>
            <person name="Bristow J."/>
            <person name="Eisen J."/>
            <person name="Markowitz V."/>
            <person name="Hugenholtz P."/>
            <person name="Kyrpides N."/>
            <person name="Klenk H."/>
        </authorList>
    </citation>
    <scope>NUCLEOTIDE SEQUENCE [LARGE SCALE GENOMIC DNA]</scope>
    <source>
        <strain evidence="13">ATCC BAA-671 / DSM 16294 / JCM 11897 / OK10</strain>
    </source>
</reference>
<dbReference type="OrthoDB" id="9804336at2"/>
<dbReference type="Gene3D" id="3.90.550.10">
    <property type="entry name" value="Spore Coat Polysaccharide Biosynthesis Protein SpsA, Chain A"/>
    <property type="match status" value="1"/>
</dbReference>
<evidence type="ECO:0000256" key="5">
    <source>
        <dbReference type="ARBA" id="ARBA00022695"/>
    </source>
</evidence>
<feature type="binding site" evidence="10">
    <location>
        <begin position="272"/>
        <end position="276"/>
    </location>
    <ligand>
        <name>4-CDP-2-C-methyl-D-erythritol 2-phosphate</name>
        <dbReference type="ChEBI" id="CHEBI:57919"/>
    </ligand>
</feature>
<dbReference type="GO" id="GO:0016114">
    <property type="term" value="P:terpenoid biosynthetic process"/>
    <property type="evidence" value="ECO:0007669"/>
    <property type="project" value="InterPro"/>
</dbReference>
<comment type="cofactor">
    <cofactor evidence="2 10">
        <name>a divalent metal cation</name>
        <dbReference type="ChEBI" id="CHEBI:60240"/>
    </cofactor>
</comment>
<dbReference type="KEGG" id="sua:Saut_1525"/>
<feature type="domain" description="2-C-methyl-D-erythritol 2,4-cyclodiphosphate synthase" evidence="11">
    <location>
        <begin position="214"/>
        <end position="365"/>
    </location>
</feature>
<dbReference type="InterPro" id="IPR003526">
    <property type="entry name" value="MECDP_synthase"/>
</dbReference>
<dbReference type="PANTHER" id="PTHR43181:SF1">
    <property type="entry name" value="2-C-METHYL-D-ERYTHRITOL 2,4-CYCLODIPHOSPHATE SYNTHASE, CHLOROPLASTIC"/>
    <property type="match status" value="1"/>
</dbReference>
<dbReference type="eggNOG" id="COG1211">
    <property type="taxonomic scope" value="Bacteria"/>
</dbReference>
<dbReference type="NCBIfam" id="NF006899">
    <property type="entry name" value="PRK09382.1"/>
    <property type="match status" value="1"/>
</dbReference>
<dbReference type="Pfam" id="PF01128">
    <property type="entry name" value="IspD"/>
    <property type="match status" value="1"/>
</dbReference>
<dbReference type="GO" id="GO:0008685">
    <property type="term" value="F:2-C-methyl-D-erythritol 2,4-cyclodiphosphate synthase activity"/>
    <property type="evidence" value="ECO:0007669"/>
    <property type="project" value="UniProtKB-UniRule"/>
</dbReference>
<organism evidence="12 13">
    <name type="scientific">Sulfurimonas autotrophica (strain ATCC BAA-671 / DSM 16294 / JCM 11897 / OK10)</name>
    <dbReference type="NCBI Taxonomy" id="563040"/>
    <lineage>
        <taxon>Bacteria</taxon>
        <taxon>Pseudomonadati</taxon>
        <taxon>Campylobacterota</taxon>
        <taxon>Epsilonproteobacteria</taxon>
        <taxon>Campylobacterales</taxon>
        <taxon>Sulfurimonadaceae</taxon>
        <taxon>Sulfurimonas</taxon>
    </lineage>
</organism>
<comment type="similarity">
    <text evidence="10">In the N-terminal section; belongs to the IspD/TarI cytidylyltransferase family. IspD subfamily.</text>
</comment>
<dbReference type="GO" id="GO:0019288">
    <property type="term" value="P:isopentenyl diphosphate biosynthetic process, methylerythritol 4-phosphate pathway"/>
    <property type="evidence" value="ECO:0007669"/>
    <property type="project" value="UniProtKB-UniRule"/>
</dbReference>
<evidence type="ECO:0000256" key="3">
    <source>
        <dbReference type="ARBA" id="ARBA00004709"/>
    </source>
</evidence>
<comment type="caution">
    <text evidence="10">Lacks conserved residue(s) required for the propagation of feature annotation.</text>
</comment>
<feature type="binding site" evidence="10">
    <location>
        <position position="219"/>
    </location>
    <ligand>
        <name>a divalent metal cation</name>
        <dbReference type="ChEBI" id="CHEBI:60240"/>
    </ligand>
</feature>
<feature type="site" description="Transition state stabilizer" evidence="10">
    <location>
        <position position="16"/>
    </location>
</feature>
<keyword evidence="4 10" id="KW-0808">Transferase</keyword>
<dbReference type="Gene3D" id="3.30.1330.50">
    <property type="entry name" value="2-C-methyl-D-erythritol 2,4-cyclodiphosphate synthase"/>
    <property type="match status" value="1"/>
</dbReference>
<comment type="pathway">
    <text evidence="3 10">Isoprenoid biosynthesis; isopentenyl diphosphate biosynthesis via DXP pathway; isopentenyl diphosphate from 1-deoxy-D-xylulose 5-phosphate: step 4/6.</text>
</comment>
<evidence type="ECO:0000256" key="8">
    <source>
        <dbReference type="ARBA" id="ARBA00023239"/>
    </source>
</evidence>
<feature type="region of interest" description="2-C-methyl-D-erythritol 4-phosphate cytidylyltransferase" evidence="10">
    <location>
        <begin position="1"/>
        <end position="212"/>
    </location>
</feature>
<keyword evidence="8 10" id="KW-0456">Lyase</keyword>
<dbReference type="UniPathway" id="UPA00056">
    <property type="reaction ID" value="UER00093"/>
</dbReference>
<comment type="function">
    <text evidence="10">Bifunctional enzyme that catalyzes the formation of 4-diphosphocytidyl-2-C-methyl-D-erythritol from CTP and 2-C-methyl-D-erythritol 4-phosphate (MEP) (IspD), and catalyzes the conversion of 4-diphosphocytidyl-2-C-methyl-D-erythritol 2-phosphate (CDP-ME2P) to 2-C-methyl-D-erythritol 2,4-cyclodiphosphate (ME-CPP) with a corresponding release of cytidine 5-monophosphate (CMP) (IspF).</text>
</comment>
<feature type="binding site" evidence="10">
    <location>
        <begin position="245"/>
        <end position="246"/>
    </location>
    <ligand>
        <name>4-CDP-2-C-methyl-D-erythritol 2-phosphate</name>
        <dbReference type="ChEBI" id="CHEBI:57919"/>
    </ligand>
</feature>
<evidence type="ECO:0000256" key="9">
    <source>
        <dbReference type="ARBA" id="ARBA00023268"/>
    </source>
</evidence>
<feature type="site" description="Positions MEP for the nucleophilic attack" evidence="10">
    <location>
        <position position="192"/>
    </location>
</feature>
<keyword evidence="5 10" id="KW-0548">Nucleotidyltransferase</keyword>
<dbReference type="SUPFAM" id="SSF53448">
    <property type="entry name" value="Nucleotide-diphospho-sugar transferases"/>
    <property type="match status" value="1"/>
</dbReference>
<dbReference type="Proteomes" id="UP000007803">
    <property type="component" value="Chromosome"/>
</dbReference>
<dbReference type="InterPro" id="IPR026596">
    <property type="entry name" value="IspD/F"/>
</dbReference>
<dbReference type="NCBIfam" id="TIGR00453">
    <property type="entry name" value="ispD"/>
    <property type="match status" value="1"/>
</dbReference>
<feature type="binding site" evidence="10">
    <location>
        <position position="350"/>
    </location>
    <ligand>
        <name>4-CDP-2-C-methyl-D-erythritol 2-phosphate</name>
        <dbReference type="ChEBI" id="CHEBI:57919"/>
    </ligand>
</feature>
<comment type="similarity">
    <text evidence="10">In the C-terminal section; belongs to the IspF family.</text>
</comment>
<evidence type="ECO:0000256" key="2">
    <source>
        <dbReference type="ARBA" id="ARBA00001968"/>
    </source>
</evidence>
<dbReference type="SUPFAM" id="SSF69765">
    <property type="entry name" value="IpsF-like"/>
    <property type="match status" value="1"/>
</dbReference>
<dbReference type="InterPro" id="IPR036571">
    <property type="entry name" value="MECDP_synthase_sf"/>
</dbReference>
<feature type="region of interest" description="2-C-methyl-D-erythritol 2,4-cyclodiphosphate synthase" evidence="10">
    <location>
        <begin position="213"/>
        <end position="374"/>
    </location>
</feature>
<dbReference type="HAMAP" id="MF_00107">
    <property type="entry name" value="IspF"/>
    <property type="match status" value="1"/>
</dbReference>
<feature type="site" description="Transition state stabilizer" evidence="10">
    <location>
        <position position="245"/>
    </location>
</feature>
<sequence>MSDLTLILLSAGSSSRFDTTVKKQWLRIQHKPLWQFVADKFEKSGLFCKIILVASQDDIAFMKNYADYDFVQGGNSRQASLKNALLHVKSEYVLVSDIARACISEELLQRILAKKGNADCIVPYLHVTDTIVYENTTIDRQKVKRIQTPQLSRTKILKNALQTSTEFTDESSAIVSYGATRAFVEGDENAYKITFIQDLNKLPCLSGPSSDILSGNGFDVHAFDDKGDMYLGGVKIDTEYGFKAHSDGDVALHSLIDALLGAAGMGDIGMLFPDNDVAYKGIDSKELLQRVVAKIYNYGFEIINVDITIAAQKPRIGAYKNKMRQTIAEILQIDKARVNVKATTTEKLGFIGREEGVGVIANANLKYFNWKMIG</sequence>
<protein>
    <recommendedName>
        <fullName evidence="10">Bifunctional enzyme IspD/IspF</fullName>
    </recommendedName>
    <domain>
        <recommendedName>
            <fullName evidence="10">2-C-methyl-D-erythritol 4-phosphate cytidylyltransferase</fullName>
            <ecNumber evidence="10">2.7.7.60</ecNumber>
        </recommendedName>
        <alternativeName>
            <fullName evidence="10">4-diphosphocytidyl-2C-methyl-D-erythritol synthase</fullName>
        </alternativeName>
        <alternativeName>
            <fullName evidence="10">MEP cytidylyltransferase</fullName>
            <shortName evidence="10">MCT</shortName>
        </alternativeName>
    </domain>
    <domain>
        <recommendedName>
            <fullName evidence="10">2-C-methyl-D-erythritol 2,4-cyclodiphosphate synthase</fullName>
            <shortName evidence="10">MECDP-synthase</shortName>
            <shortName evidence="10">MECPP-synthase</shortName>
            <shortName evidence="10">MECPS</shortName>
            <ecNumber evidence="10">4.6.1.12</ecNumber>
        </recommendedName>
    </domain>
</protein>
<feature type="binding site" evidence="10">
    <location>
        <begin position="267"/>
        <end position="269"/>
    </location>
    <ligand>
        <name>4-CDP-2-C-methyl-D-erythritol 2-phosphate</name>
        <dbReference type="ChEBI" id="CHEBI:57919"/>
    </ligand>
</feature>
<dbReference type="AlphaFoldDB" id="E0UUR8"/>
<evidence type="ECO:0000256" key="10">
    <source>
        <dbReference type="HAMAP-Rule" id="MF_01520"/>
    </source>
</evidence>
<dbReference type="HAMAP" id="MF_01520">
    <property type="entry name" value="IspDF"/>
    <property type="match status" value="1"/>
</dbReference>
<dbReference type="STRING" id="563040.Saut_1525"/>
<name>E0UUR8_SULAO</name>
<keyword evidence="9 10" id="KW-0511">Multifunctional enzyme</keyword>
<dbReference type="eggNOG" id="COG0245">
    <property type="taxonomic scope" value="Bacteria"/>
</dbReference>
<evidence type="ECO:0000256" key="1">
    <source>
        <dbReference type="ARBA" id="ARBA00000200"/>
    </source>
</evidence>
<dbReference type="InterPro" id="IPR020555">
    <property type="entry name" value="MECDP_synthase_CS"/>
</dbReference>
<comment type="catalytic activity">
    <reaction evidence="1 10">
        <text>4-CDP-2-C-methyl-D-erythritol 2-phosphate = 2-C-methyl-D-erythritol 2,4-cyclic diphosphate + CMP</text>
        <dbReference type="Rhea" id="RHEA:23864"/>
        <dbReference type="ChEBI" id="CHEBI:57919"/>
        <dbReference type="ChEBI" id="CHEBI:58483"/>
        <dbReference type="ChEBI" id="CHEBI:60377"/>
        <dbReference type="EC" id="4.6.1.12"/>
    </reaction>
</comment>
<evidence type="ECO:0000259" key="11">
    <source>
        <dbReference type="Pfam" id="PF02542"/>
    </source>
</evidence>
<dbReference type="NCBIfam" id="TIGR00151">
    <property type="entry name" value="ispF"/>
    <property type="match status" value="1"/>
</dbReference>
<feature type="site" description="Positions MEP for the nucleophilic attack" evidence="10">
    <location>
        <position position="140"/>
    </location>
</feature>
<evidence type="ECO:0000256" key="7">
    <source>
        <dbReference type="ARBA" id="ARBA00023229"/>
    </source>
</evidence>
<comment type="catalytic activity">
    <reaction evidence="10">
        <text>2-C-methyl-D-erythritol 4-phosphate + CTP + H(+) = 4-CDP-2-C-methyl-D-erythritol + diphosphate</text>
        <dbReference type="Rhea" id="RHEA:13429"/>
        <dbReference type="ChEBI" id="CHEBI:15378"/>
        <dbReference type="ChEBI" id="CHEBI:33019"/>
        <dbReference type="ChEBI" id="CHEBI:37563"/>
        <dbReference type="ChEBI" id="CHEBI:57823"/>
        <dbReference type="ChEBI" id="CHEBI:58262"/>
        <dbReference type="EC" id="2.7.7.60"/>
    </reaction>
</comment>
<evidence type="ECO:0000256" key="6">
    <source>
        <dbReference type="ARBA" id="ARBA00022723"/>
    </source>
</evidence>
<dbReference type="InterPro" id="IPR034683">
    <property type="entry name" value="IspD/TarI"/>
</dbReference>
<feature type="binding site" evidence="10">
    <location>
        <position position="221"/>
    </location>
    <ligand>
        <name>a divalent metal cation</name>
        <dbReference type="ChEBI" id="CHEBI:60240"/>
    </ligand>
</feature>
<comment type="pathway">
    <text evidence="10">Isoprenoid biosynthesis; isopentenyl diphosphate biosynthesis via DXP pathway; isopentenyl diphosphate from 1-deoxy-D-xylulose 5-phosphate: step 2/6.</text>
</comment>
<dbReference type="Pfam" id="PF02542">
    <property type="entry name" value="YgbB"/>
    <property type="match status" value="1"/>
</dbReference>
<feature type="binding site" evidence="10">
    <location>
        <begin position="343"/>
        <end position="346"/>
    </location>
    <ligand>
        <name>4-CDP-2-C-methyl-D-erythritol 2-phosphate</name>
        <dbReference type="ChEBI" id="CHEBI:57919"/>
    </ligand>
</feature>
<dbReference type="InterPro" id="IPR029044">
    <property type="entry name" value="Nucleotide-diphossugar_trans"/>
</dbReference>
<keyword evidence="13" id="KW-1185">Reference proteome</keyword>
<accession>E0UUR8</accession>
<feature type="site" description="Transition state stabilizer" evidence="10">
    <location>
        <position position="23"/>
    </location>
</feature>
<dbReference type="GO" id="GO:0050518">
    <property type="term" value="F:2-C-methyl-D-erythritol 4-phosphate cytidylyltransferase activity"/>
    <property type="evidence" value="ECO:0007669"/>
    <property type="project" value="UniProtKB-UniRule"/>
</dbReference>
<dbReference type="CDD" id="cd00554">
    <property type="entry name" value="MECDP_synthase"/>
    <property type="match status" value="1"/>
</dbReference>
<evidence type="ECO:0000313" key="12">
    <source>
        <dbReference type="EMBL" id="ADN09572.1"/>
    </source>
</evidence>
<dbReference type="EMBL" id="CP002205">
    <property type="protein sequence ID" value="ADN09572.1"/>
    <property type="molecule type" value="Genomic_DNA"/>
</dbReference>
<keyword evidence="6 10" id="KW-0479">Metal-binding</keyword>
<dbReference type="PROSITE" id="PS01350">
    <property type="entry name" value="ISPF"/>
    <property type="match status" value="1"/>
</dbReference>